<dbReference type="InterPro" id="IPR019587">
    <property type="entry name" value="Polyketide_cyclase/dehydratase"/>
</dbReference>
<dbReference type="PANTHER" id="PTHR39332">
    <property type="entry name" value="BLL4707 PROTEIN"/>
    <property type="match status" value="1"/>
</dbReference>
<proteinExistence type="predicted"/>
<reference evidence="1 2" key="1">
    <citation type="submission" date="2016-11" db="EMBL/GenBank/DDBJ databases">
        <authorList>
            <person name="Jaros S."/>
            <person name="Januszkiewicz K."/>
            <person name="Wedrychowicz H."/>
        </authorList>
    </citation>
    <scope>NUCLEOTIDE SEQUENCE [LARGE SCALE GENOMIC DNA]</scope>
    <source>
        <strain evidence="1 2">DSM 29431</strain>
    </source>
</reference>
<dbReference type="InterPro" id="IPR023393">
    <property type="entry name" value="START-like_dom_sf"/>
</dbReference>
<dbReference type="Proteomes" id="UP000184221">
    <property type="component" value="Unassembled WGS sequence"/>
</dbReference>
<gene>
    <name evidence="1" type="ORF">SAMN05443551_0744</name>
</gene>
<dbReference type="Gene3D" id="3.30.530.20">
    <property type="match status" value="1"/>
</dbReference>
<keyword evidence="2" id="KW-1185">Reference proteome</keyword>
<dbReference type="EMBL" id="FQXC01000001">
    <property type="protein sequence ID" value="SHG83733.1"/>
    <property type="molecule type" value="Genomic_DNA"/>
</dbReference>
<dbReference type="STRING" id="996342.SAMN05443551_0744"/>
<dbReference type="OrthoDB" id="1364128at2"/>
<evidence type="ECO:0000313" key="2">
    <source>
        <dbReference type="Proteomes" id="UP000184221"/>
    </source>
</evidence>
<dbReference type="SUPFAM" id="SSF55961">
    <property type="entry name" value="Bet v1-like"/>
    <property type="match status" value="1"/>
</dbReference>
<dbReference type="RefSeq" id="WP_072776134.1">
    <property type="nucleotide sequence ID" value="NZ_FQXC01000001.1"/>
</dbReference>
<name>A0A1M5N407_9RHOB</name>
<dbReference type="CDD" id="cd07821">
    <property type="entry name" value="PYR_PYL_RCAR_like"/>
    <property type="match status" value="1"/>
</dbReference>
<dbReference type="AlphaFoldDB" id="A0A1M5N407"/>
<accession>A0A1M5N407</accession>
<dbReference type="Pfam" id="PF10604">
    <property type="entry name" value="Polyketide_cyc2"/>
    <property type="match status" value="1"/>
</dbReference>
<protein>
    <submittedName>
        <fullName evidence="1">Polyketide cyclase / dehydrase and lipid transport</fullName>
    </submittedName>
</protein>
<organism evidence="1 2">
    <name type="scientific">Marivita hallyeonensis</name>
    <dbReference type="NCBI Taxonomy" id="996342"/>
    <lineage>
        <taxon>Bacteria</taxon>
        <taxon>Pseudomonadati</taxon>
        <taxon>Pseudomonadota</taxon>
        <taxon>Alphaproteobacteria</taxon>
        <taxon>Rhodobacterales</taxon>
        <taxon>Roseobacteraceae</taxon>
        <taxon>Marivita</taxon>
    </lineage>
</organism>
<evidence type="ECO:0000313" key="1">
    <source>
        <dbReference type="EMBL" id="SHG83733.1"/>
    </source>
</evidence>
<dbReference type="PANTHER" id="PTHR39332:SF7">
    <property type="entry name" value="SRPBCC FAMILY PROTEIN"/>
    <property type="match status" value="1"/>
</dbReference>
<sequence length="142" mass="15717">MTHHVRAERTIPVEAADLWQTVSKMTGMEDWYPELISDSAVTDVDGREPARVCTLKDGAMLKERVILRDVATRTFCYAIDEHGMPAKNVVGTIRIDDLGDGNSFVSWSANLMLEPENAGQFAPLVQGMYEAGLASLEAYHCK</sequence>